<sequence>MGKKSYDDSCAEDMLRGKHQSTTWHTLVRSNRHLKQSIRALFILTILIGMVFAGVVYLTIQLGRERDLVLHLEQQIHEYENHGNTVSKRAIPWFLGAAFWVTNQVFAFYGLASSCKSFTEGAGNAALCIWGAISTAATFIGTAAHGASTVKAIHDRLAQNGISIGNWKRDETVTEAEAQMSELLQLPVTLDGFIPHHHPKLATMKLAEGTLWPVFHFHNHHKTSMHFTMTAYEEDHAVMSLGFGHKSDNSSIAKRESYNDEYFTNGGVDFTDCFNAGQDTYLLNTASDYQRMDADIQCYFPDLANTWGAEIQIYDSNAKTTIGSGSIAAFRGSDHASSISVMPGCPAGVSASSQCKRA</sequence>
<proteinExistence type="predicted"/>
<keyword evidence="1" id="KW-1133">Transmembrane helix</keyword>
<dbReference type="EMBL" id="QJNU01000682">
    <property type="protein sequence ID" value="RYO89739.1"/>
    <property type="molecule type" value="Genomic_DNA"/>
</dbReference>
<keyword evidence="1" id="KW-0472">Membrane</keyword>
<dbReference type="AlphaFoldDB" id="A0A4V1X984"/>
<feature type="transmembrane region" description="Helical" evidence="1">
    <location>
        <begin position="124"/>
        <end position="144"/>
    </location>
</feature>
<organism evidence="2 3">
    <name type="scientific">Monosporascus ibericus</name>
    <dbReference type="NCBI Taxonomy" id="155417"/>
    <lineage>
        <taxon>Eukaryota</taxon>
        <taxon>Fungi</taxon>
        <taxon>Dikarya</taxon>
        <taxon>Ascomycota</taxon>
        <taxon>Pezizomycotina</taxon>
        <taxon>Sordariomycetes</taxon>
        <taxon>Xylariomycetidae</taxon>
        <taxon>Xylariales</taxon>
        <taxon>Xylariales incertae sedis</taxon>
        <taxon>Monosporascus</taxon>
    </lineage>
</organism>
<evidence type="ECO:0000313" key="3">
    <source>
        <dbReference type="Proteomes" id="UP000293360"/>
    </source>
</evidence>
<evidence type="ECO:0000313" key="2">
    <source>
        <dbReference type="EMBL" id="RYO89739.1"/>
    </source>
</evidence>
<name>A0A4V1X984_9PEZI</name>
<dbReference type="Proteomes" id="UP000293360">
    <property type="component" value="Unassembled WGS sequence"/>
</dbReference>
<protein>
    <submittedName>
        <fullName evidence="2">Uncharacterized protein</fullName>
    </submittedName>
</protein>
<comment type="caution">
    <text evidence="2">The sequence shown here is derived from an EMBL/GenBank/DDBJ whole genome shotgun (WGS) entry which is preliminary data.</text>
</comment>
<gene>
    <name evidence="2" type="ORF">DL764_008542</name>
</gene>
<feature type="transmembrane region" description="Helical" evidence="1">
    <location>
        <begin position="40"/>
        <end position="60"/>
    </location>
</feature>
<feature type="transmembrane region" description="Helical" evidence="1">
    <location>
        <begin position="90"/>
        <end position="112"/>
    </location>
</feature>
<keyword evidence="3" id="KW-1185">Reference proteome</keyword>
<accession>A0A4V1X984</accession>
<dbReference type="STRING" id="155417.A0A4V1X984"/>
<evidence type="ECO:0000256" key="1">
    <source>
        <dbReference type="SAM" id="Phobius"/>
    </source>
</evidence>
<keyword evidence="1" id="KW-0812">Transmembrane</keyword>
<dbReference type="OrthoDB" id="4764652at2759"/>
<reference evidence="2 3" key="1">
    <citation type="submission" date="2018-06" db="EMBL/GenBank/DDBJ databases">
        <title>Complete Genomes of Monosporascus.</title>
        <authorList>
            <person name="Robinson A.J."/>
            <person name="Natvig D.O."/>
        </authorList>
    </citation>
    <scope>NUCLEOTIDE SEQUENCE [LARGE SCALE GENOMIC DNA]</scope>
    <source>
        <strain evidence="2 3">CBS 110550</strain>
    </source>
</reference>